<accession>A0A0E9SBY6</accession>
<feature type="chain" id="PRO_5007401402" evidence="1">
    <location>
        <begin position="21"/>
        <end position="51"/>
    </location>
</feature>
<keyword evidence="1" id="KW-0732">Signal</keyword>
<reference evidence="2" key="2">
    <citation type="journal article" date="2015" name="Fish Shellfish Immunol.">
        <title>Early steps in the European eel (Anguilla anguilla)-Vibrio vulnificus interaction in the gills: Role of the RtxA13 toxin.</title>
        <authorList>
            <person name="Callol A."/>
            <person name="Pajuelo D."/>
            <person name="Ebbesson L."/>
            <person name="Teles M."/>
            <person name="MacKenzie S."/>
            <person name="Amaro C."/>
        </authorList>
    </citation>
    <scope>NUCLEOTIDE SEQUENCE</scope>
</reference>
<proteinExistence type="predicted"/>
<reference evidence="2" key="1">
    <citation type="submission" date="2014-11" db="EMBL/GenBank/DDBJ databases">
        <authorList>
            <person name="Amaro Gonzalez C."/>
        </authorList>
    </citation>
    <scope>NUCLEOTIDE SEQUENCE</scope>
</reference>
<protein>
    <submittedName>
        <fullName evidence="2">Uncharacterized protein</fullName>
    </submittedName>
</protein>
<organism evidence="2">
    <name type="scientific">Anguilla anguilla</name>
    <name type="common">European freshwater eel</name>
    <name type="synonym">Muraena anguilla</name>
    <dbReference type="NCBI Taxonomy" id="7936"/>
    <lineage>
        <taxon>Eukaryota</taxon>
        <taxon>Metazoa</taxon>
        <taxon>Chordata</taxon>
        <taxon>Craniata</taxon>
        <taxon>Vertebrata</taxon>
        <taxon>Euteleostomi</taxon>
        <taxon>Actinopterygii</taxon>
        <taxon>Neopterygii</taxon>
        <taxon>Teleostei</taxon>
        <taxon>Anguilliformes</taxon>
        <taxon>Anguillidae</taxon>
        <taxon>Anguilla</taxon>
    </lineage>
</organism>
<feature type="signal peptide" evidence="1">
    <location>
        <begin position="1"/>
        <end position="20"/>
    </location>
</feature>
<name>A0A0E9SBY6_ANGAN</name>
<sequence>MSSSIFHVFSVLVFTPLWKGFQCVLTIHALESSKGHIKRGSHCPKNVPIMS</sequence>
<evidence type="ECO:0000256" key="1">
    <source>
        <dbReference type="SAM" id="SignalP"/>
    </source>
</evidence>
<dbReference type="AlphaFoldDB" id="A0A0E9SBY6"/>
<dbReference type="EMBL" id="GBXM01096045">
    <property type="protein sequence ID" value="JAH12532.1"/>
    <property type="molecule type" value="Transcribed_RNA"/>
</dbReference>
<dbReference type="EMBL" id="GBXM01069821">
    <property type="protein sequence ID" value="JAH38756.1"/>
    <property type="molecule type" value="Transcribed_RNA"/>
</dbReference>
<evidence type="ECO:0000313" key="2">
    <source>
        <dbReference type="EMBL" id="JAH38756.1"/>
    </source>
</evidence>